<comment type="caution">
    <text evidence="2">The sequence shown here is derived from an EMBL/GenBank/DDBJ whole genome shotgun (WGS) entry which is preliminary data.</text>
</comment>
<feature type="compositionally biased region" description="Polar residues" evidence="1">
    <location>
        <begin position="11"/>
        <end position="21"/>
    </location>
</feature>
<evidence type="ECO:0000313" key="2">
    <source>
        <dbReference type="EMBL" id="GFD10906.1"/>
    </source>
</evidence>
<proteinExistence type="predicted"/>
<feature type="compositionally biased region" description="Pro residues" evidence="1">
    <location>
        <begin position="1"/>
        <end position="10"/>
    </location>
</feature>
<feature type="region of interest" description="Disordered" evidence="1">
    <location>
        <begin position="1"/>
        <end position="22"/>
    </location>
</feature>
<accession>A0A699TP27</accession>
<dbReference type="EMBL" id="BKCJ011255574">
    <property type="protein sequence ID" value="GFD10906.1"/>
    <property type="molecule type" value="Genomic_DNA"/>
</dbReference>
<evidence type="ECO:0000256" key="1">
    <source>
        <dbReference type="SAM" id="MobiDB-lite"/>
    </source>
</evidence>
<protein>
    <submittedName>
        <fullName evidence="2">Uncharacterized protein</fullName>
    </submittedName>
</protein>
<organism evidence="2">
    <name type="scientific">Tanacetum cinerariifolium</name>
    <name type="common">Dalmatian daisy</name>
    <name type="synonym">Chrysanthemum cinerariifolium</name>
    <dbReference type="NCBI Taxonomy" id="118510"/>
    <lineage>
        <taxon>Eukaryota</taxon>
        <taxon>Viridiplantae</taxon>
        <taxon>Streptophyta</taxon>
        <taxon>Embryophyta</taxon>
        <taxon>Tracheophyta</taxon>
        <taxon>Spermatophyta</taxon>
        <taxon>Magnoliopsida</taxon>
        <taxon>eudicotyledons</taxon>
        <taxon>Gunneridae</taxon>
        <taxon>Pentapetalae</taxon>
        <taxon>asterids</taxon>
        <taxon>campanulids</taxon>
        <taxon>Asterales</taxon>
        <taxon>Asteraceae</taxon>
        <taxon>Asteroideae</taxon>
        <taxon>Anthemideae</taxon>
        <taxon>Anthemidinae</taxon>
        <taxon>Tanacetum</taxon>
    </lineage>
</organism>
<feature type="non-terminal residue" evidence="2">
    <location>
        <position position="1"/>
    </location>
</feature>
<dbReference type="AlphaFoldDB" id="A0A699TP27"/>
<sequence>KTTPIRPPQSQPLLSSVTRNTAPHMRPLVSPLSILRGPSVPYASIATFAHSSLLRGPSVQKTGGPQDKLNDNVKTLIDNATHAFNILKTPEFPGGVNGAQPPFAHELIYLSDDD</sequence>
<reference evidence="2" key="1">
    <citation type="journal article" date="2019" name="Sci. Rep.">
        <title>Draft genome of Tanacetum cinerariifolium, the natural source of mosquito coil.</title>
        <authorList>
            <person name="Yamashiro T."/>
            <person name="Shiraishi A."/>
            <person name="Satake H."/>
            <person name="Nakayama K."/>
        </authorList>
    </citation>
    <scope>NUCLEOTIDE SEQUENCE</scope>
</reference>
<gene>
    <name evidence="2" type="ORF">Tci_882875</name>
</gene>
<name>A0A699TP27_TANCI</name>